<proteinExistence type="inferred from homology"/>
<dbReference type="AlphaFoldDB" id="A0A1F6ET63"/>
<accession>A0A1F6ET63</accession>
<evidence type="ECO:0000313" key="3">
    <source>
        <dbReference type="EMBL" id="OGG76787.1"/>
    </source>
</evidence>
<comment type="caution">
    <text evidence="3">The sequence shown here is derived from an EMBL/GenBank/DDBJ whole genome shotgun (WGS) entry which is preliminary data.</text>
</comment>
<evidence type="ECO:0000256" key="2">
    <source>
        <dbReference type="RuleBase" id="RU362080"/>
    </source>
</evidence>
<comment type="similarity">
    <text evidence="1 2">Belongs to the phD/YefM antitoxin family.</text>
</comment>
<organism evidence="3 4">
    <name type="scientific">Candidatus Kaiserbacteria bacterium RIFCSPLOWO2_01_FULL_54_24</name>
    <dbReference type="NCBI Taxonomy" id="1798515"/>
    <lineage>
        <taxon>Bacteria</taxon>
        <taxon>Candidatus Kaiseribacteriota</taxon>
    </lineage>
</organism>
<comment type="function">
    <text evidence="2">Antitoxin component of a type II toxin-antitoxin (TA) system.</text>
</comment>
<gene>
    <name evidence="3" type="ORF">A3B35_03505</name>
</gene>
<dbReference type="Gene3D" id="3.40.1620.10">
    <property type="entry name" value="YefM-like domain"/>
    <property type="match status" value="1"/>
</dbReference>
<dbReference type="InterPro" id="IPR036165">
    <property type="entry name" value="YefM-like_sf"/>
</dbReference>
<dbReference type="InterPro" id="IPR006442">
    <property type="entry name" value="Antitoxin_Phd/YefM"/>
</dbReference>
<protein>
    <recommendedName>
        <fullName evidence="2">Antitoxin</fullName>
    </recommendedName>
</protein>
<dbReference type="NCBIfam" id="TIGR01552">
    <property type="entry name" value="phd_fam"/>
    <property type="match status" value="1"/>
</dbReference>
<dbReference type="Pfam" id="PF02604">
    <property type="entry name" value="PhdYeFM_antitox"/>
    <property type="match status" value="1"/>
</dbReference>
<sequence>MKTRRVYVPAKEAKNRFGELLEAAQRHPILITKNNRVVAEIRRSSERTRFEEMEDKIWGERALKAEKEGYIGVKASKKLMDRFRNA</sequence>
<evidence type="ECO:0000256" key="1">
    <source>
        <dbReference type="ARBA" id="ARBA00009981"/>
    </source>
</evidence>
<dbReference type="EMBL" id="MFMC01000040">
    <property type="protein sequence ID" value="OGG76787.1"/>
    <property type="molecule type" value="Genomic_DNA"/>
</dbReference>
<evidence type="ECO:0000313" key="4">
    <source>
        <dbReference type="Proteomes" id="UP000177215"/>
    </source>
</evidence>
<reference evidence="3 4" key="1">
    <citation type="journal article" date="2016" name="Nat. Commun.">
        <title>Thousands of microbial genomes shed light on interconnected biogeochemical processes in an aquifer system.</title>
        <authorList>
            <person name="Anantharaman K."/>
            <person name="Brown C.T."/>
            <person name="Hug L.A."/>
            <person name="Sharon I."/>
            <person name="Castelle C.J."/>
            <person name="Probst A.J."/>
            <person name="Thomas B.C."/>
            <person name="Singh A."/>
            <person name="Wilkins M.J."/>
            <person name="Karaoz U."/>
            <person name="Brodie E.L."/>
            <person name="Williams K.H."/>
            <person name="Hubbard S.S."/>
            <person name="Banfield J.F."/>
        </authorList>
    </citation>
    <scope>NUCLEOTIDE SEQUENCE [LARGE SCALE GENOMIC DNA]</scope>
</reference>
<dbReference type="Proteomes" id="UP000177215">
    <property type="component" value="Unassembled WGS sequence"/>
</dbReference>
<dbReference type="STRING" id="1798515.A3B35_03505"/>
<dbReference type="SUPFAM" id="SSF143120">
    <property type="entry name" value="YefM-like"/>
    <property type="match status" value="1"/>
</dbReference>
<name>A0A1F6ET63_9BACT</name>